<evidence type="ECO:0000313" key="2">
    <source>
        <dbReference type="EMBL" id="KKZ91513.1"/>
    </source>
</evidence>
<dbReference type="Pfam" id="PF03551">
    <property type="entry name" value="PadR"/>
    <property type="match status" value="1"/>
</dbReference>
<dbReference type="InterPro" id="IPR036388">
    <property type="entry name" value="WH-like_DNA-bd_sf"/>
</dbReference>
<reference evidence="2 3" key="1">
    <citation type="journal article" date="2015" name="Genome Announc.">
        <title>Next-Generation Whole-Genome Sequencing of Eight Strains of Bacillus cereus, Isolated from Food.</title>
        <authorList>
            <person name="Krawczyk A.O."/>
            <person name="de Jong A."/>
            <person name="Eijlander R.T."/>
            <person name="Berendsen E.M."/>
            <person name="Holsappel S."/>
            <person name="Wells-Bennik M.H."/>
            <person name="Kuipers O.P."/>
        </authorList>
    </citation>
    <scope>NUCLEOTIDE SEQUENCE [LARGE SCALE GENOMIC DNA]</scope>
    <source>
        <strain evidence="2 3">B4147</strain>
    </source>
</reference>
<dbReference type="InterPro" id="IPR052509">
    <property type="entry name" value="Metal_resp_DNA-bind_regulator"/>
</dbReference>
<comment type="caution">
    <text evidence="2">The sequence shown here is derived from an EMBL/GenBank/DDBJ whole genome shotgun (WGS) entry which is preliminary data.</text>
</comment>
<proteinExistence type="predicted"/>
<evidence type="ECO:0000259" key="1">
    <source>
        <dbReference type="Pfam" id="PF03551"/>
    </source>
</evidence>
<name>A0A0G8BVA9_9BACI</name>
<evidence type="ECO:0000313" key="3">
    <source>
        <dbReference type="Proteomes" id="UP000035350"/>
    </source>
</evidence>
<dbReference type="Proteomes" id="UP000035350">
    <property type="component" value="Unassembled WGS sequence"/>
</dbReference>
<dbReference type="PANTHER" id="PTHR33169">
    <property type="entry name" value="PADR-FAMILY TRANSCRIPTIONAL REGULATOR"/>
    <property type="match status" value="1"/>
</dbReference>
<organism evidence="2 3">
    <name type="scientific">Bacillus wiedmannii</name>
    <dbReference type="NCBI Taxonomy" id="1890302"/>
    <lineage>
        <taxon>Bacteria</taxon>
        <taxon>Bacillati</taxon>
        <taxon>Bacillota</taxon>
        <taxon>Bacilli</taxon>
        <taxon>Bacillales</taxon>
        <taxon>Bacillaceae</taxon>
        <taxon>Bacillus</taxon>
        <taxon>Bacillus cereus group</taxon>
    </lineage>
</organism>
<reference evidence="3" key="2">
    <citation type="submission" date="2015-04" db="EMBL/GenBank/DDBJ databases">
        <title>Draft Genome Sequences of Eight Spore-Forming Food Isolates of Bacillus cereus Genome sequencing.</title>
        <authorList>
            <person name="Krawcyk A.O."/>
            <person name="de Jong A."/>
            <person name="Eijlander R.T."/>
            <person name="Berendsen E.M."/>
            <person name="Holsappel S."/>
            <person name="Wells-Bennik M."/>
            <person name="Kuipers O.P."/>
        </authorList>
    </citation>
    <scope>NUCLEOTIDE SEQUENCE [LARGE SCALE GENOMIC DNA]</scope>
    <source>
        <strain evidence="3">B4147</strain>
    </source>
</reference>
<accession>A0A0G8BVA9</accession>
<dbReference type="InterPro" id="IPR036390">
    <property type="entry name" value="WH_DNA-bd_sf"/>
</dbReference>
<dbReference type="PATRIC" id="fig|1396.433.peg.5653"/>
<gene>
    <name evidence="2" type="ORF">B4147_5325</name>
</gene>
<protein>
    <recommendedName>
        <fullName evidence="1">Transcription regulator PadR N-terminal domain-containing protein</fullName>
    </recommendedName>
</protein>
<sequence>MDKEILKGSIDILLLSIIKQHDTYGYEIIQKLKENINDLYTMSQGTLYPALKRLEQKDLINSYWGESETGMKRKFYRITTSGKKILEEKLTAWDSVTALIKTCQKGALN</sequence>
<dbReference type="AlphaFoldDB" id="A0A0G8BVA9"/>
<dbReference type="EMBL" id="LCYN01000032">
    <property type="protein sequence ID" value="KKZ91513.1"/>
    <property type="molecule type" value="Genomic_DNA"/>
</dbReference>
<feature type="domain" description="Transcription regulator PadR N-terminal" evidence="1">
    <location>
        <begin position="14"/>
        <end position="88"/>
    </location>
</feature>
<dbReference type="SUPFAM" id="SSF46785">
    <property type="entry name" value="Winged helix' DNA-binding domain"/>
    <property type="match status" value="1"/>
</dbReference>
<dbReference type="PANTHER" id="PTHR33169:SF25">
    <property type="entry name" value="DNA-BINDING PROTEIN YIZB-RELATED"/>
    <property type="match status" value="1"/>
</dbReference>
<dbReference type="InterPro" id="IPR005149">
    <property type="entry name" value="Tscrpt_reg_PadR_N"/>
</dbReference>
<dbReference type="RefSeq" id="WP_046959995.1">
    <property type="nucleotide sequence ID" value="NZ_LCYN01000032.1"/>
</dbReference>
<dbReference type="Gene3D" id="1.10.10.10">
    <property type="entry name" value="Winged helix-like DNA-binding domain superfamily/Winged helix DNA-binding domain"/>
    <property type="match status" value="1"/>
</dbReference>